<reference evidence="1" key="1">
    <citation type="submission" date="2022-08" db="EMBL/GenBank/DDBJ databases">
        <title>Genome Sequence of Fusarium decemcellulare.</title>
        <authorList>
            <person name="Buettner E."/>
        </authorList>
    </citation>
    <scope>NUCLEOTIDE SEQUENCE</scope>
    <source>
        <strain evidence="1">Babe19</strain>
    </source>
</reference>
<organism evidence="1 2">
    <name type="scientific">Fusarium decemcellulare</name>
    <dbReference type="NCBI Taxonomy" id="57161"/>
    <lineage>
        <taxon>Eukaryota</taxon>
        <taxon>Fungi</taxon>
        <taxon>Dikarya</taxon>
        <taxon>Ascomycota</taxon>
        <taxon>Pezizomycotina</taxon>
        <taxon>Sordariomycetes</taxon>
        <taxon>Hypocreomycetidae</taxon>
        <taxon>Hypocreales</taxon>
        <taxon>Nectriaceae</taxon>
        <taxon>Fusarium</taxon>
        <taxon>Fusarium decemcellulare species complex</taxon>
    </lineage>
</organism>
<dbReference type="Proteomes" id="UP001148629">
    <property type="component" value="Unassembled WGS sequence"/>
</dbReference>
<comment type="caution">
    <text evidence="1">The sequence shown here is derived from an EMBL/GenBank/DDBJ whole genome shotgun (WGS) entry which is preliminary data.</text>
</comment>
<gene>
    <name evidence="1" type="ORF">NM208_g7373</name>
</gene>
<accession>A0ACC1S9C1</accession>
<sequence length="655" mass="74460">MSQIINVQITSEARGTSSSNNEVPKGMEKKQQNAILRVDQFYSRKDRQTHYAMSKKRDGKQKRFGKYAVVIRRIIDPKGLLHSIEIDIRSPELAEVLKEILKDAGTFMLASSETSPVVSPEALFLIWDQLEARVAEEKSRQNPDIKLLDDLSVALAYLEKDYGSTQSELKELLSDGLITYDLLGFFFMPNSALYTDKNELEEGQILRFLRGSYEEDGRKEKFYQVHASFISHDGERFGWGEAKIRLPFFKGKMKITDLNVFPFDKHPQQDIIQPQLTNRGRCLVSLLKGPVCKWYGAMAIFSKEPSPPGYEWEEAKFLSSKRVMIDPSAWMIHNYSRDVLRNPRVWGKALFLDSLGDEDLLFCSHRVLGFSFEEKRWGAFAVSKLKGPMWNETAFDKVILPQVQLGLIKDLVLSHRTRPGTGGSENDGDDDDDIIEGKGQGLIGLLSGNPGVGKTLTAEAVAEVSHRPLYAVSAGELGTGMDTVDRKLGLCLDITHRWRCMLLIDEADVFLRKRDDNVSLERNALVSIFLRRLEYVVPLFYLKADAILTTNRRTDIDVAFMSRIHFNFHYEDLNSSAMFCIWKNFLEKEISAPGGSINEADLRELANMYTLSGREIKKRRALRKKDQPHSELGNVSRPSQGHHRDSQLHIKSNAT</sequence>
<evidence type="ECO:0000313" key="2">
    <source>
        <dbReference type="Proteomes" id="UP001148629"/>
    </source>
</evidence>
<keyword evidence="2" id="KW-1185">Reference proteome</keyword>
<proteinExistence type="predicted"/>
<dbReference type="EMBL" id="JANRMS010000752">
    <property type="protein sequence ID" value="KAJ3534860.1"/>
    <property type="molecule type" value="Genomic_DNA"/>
</dbReference>
<evidence type="ECO:0000313" key="1">
    <source>
        <dbReference type="EMBL" id="KAJ3534860.1"/>
    </source>
</evidence>
<name>A0ACC1S9C1_9HYPO</name>
<protein>
    <submittedName>
        <fullName evidence="1">Uncharacterized protein</fullName>
    </submittedName>
</protein>